<dbReference type="AlphaFoldDB" id="A0A212JPA2"/>
<evidence type="ECO:0000256" key="4">
    <source>
        <dbReference type="RuleBase" id="RU362116"/>
    </source>
</evidence>
<feature type="domain" description="Flagellar basal body rod protein N-terminal" evidence="5">
    <location>
        <begin position="6"/>
        <end position="35"/>
    </location>
</feature>
<name>A0A212JPA2_9PROT</name>
<gene>
    <name evidence="8" type="ORF">KL86APRO_11402</name>
</gene>
<keyword evidence="8" id="KW-0966">Cell projection</keyword>
<feature type="domain" description="Flagellar basal-body/hook protein C-terminal" evidence="6">
    <location>
        <begin position="196"/>
        <end position="240"/>
    </location>
</feature>
<feature type="domain" description="Flagellar hook protein FlgE/F/G-like D1" evidence="7">
    <location>
        <begin position="86"/>
        <end position="152"/>
    </location>
</feature>
<dbReference type="Pfam" id="PF00460">
    <property type="entry name" value="Flg_bb_rod"/>
    <property type="match status" value="1"/>
</dbReference>
<dbReference type="EMBL" id="FLUO01000001">
    <property type="protein sequence ID" value="SBW01276.1"/>
    <property type="molecule type" value="Genomic_DNA"/>
</dbReference>
<evidence type="ECO:0000256" key="2">
    <source>
        <dbReference type="ARBA" id="ARBA00009677"/>
    </source>
</evidence>
<dbReference type="NCBIfam" id="TIGR03506">
    <property type="entry name" value="FlgEFG_subfam"/>
    <property type="match status" value="2"/>
</dbReference>
<evidence type="ECO:0000313" key="8">
    <source>
        <dbReference type="EMBL" id="SBW01276.1"/>
    </source>
</evidence>
<reference evidence="8" key="1">
    <citation type="submission" date="2016-04" db="EMBL/GenBank/DDBJ databases">
        <authorList>
            <person name="Evans L.H."/>
            <person name="Alamgir A."/>
            <person name="Owens N."/>
            <person name="Weber N.D."/>
            <person name="Virtaneva K."/>
            <person name="Barbian K."/>
            <person name="Babar A."/>
            <person name="Rosenke K."/>
        </authorList>
    </citation>
    <scope>NUCLEOTIDE SEQUENCE</scope>
    <source>
        <strain evidence="8">86</strain>
    </source>
</reference>
<keyword evidence="3 4" id="KW-0975">Bacterial flagellum</keyword>
<evidence type="ECO:0000256" key="1">
    <source>
        <dbReference type="ARBA" id="ARBA00004117"/>
    </source>
</evidence>
<accession>A0A212JPA2</accession>
<dbReference type="GO" id="GO:0030694">
    <property type="term" value="C:bacterial-type flagellum basal body, rod"/>
    <property type="evidence" value="ECO:0007669"/>
    <property type="project" value="UniProtKB-UniRule"/>
</dbReference>
<dbReference type="InterPro" id="IPR010930">
    <property type="entry name" value="Flg_bb/hook_C_dom"/>
</dbReference>
<comment type="subcellular location">
    <subcellularLocation>
        <location evidence="1 4">Bacterial flagellum basal body</location>
    </subcellularLocation>
</comment>
<keyword evidence="8" id="KW-0282">Flagellum</keyword>
<dbReference type="PANTHER" id="PTHR30435:SF19">
    <property type="entry name" value="FLAGELLAR BASAL-BODY ROD PROTEIN FLGG"/>
    <property type="match status" value="1"/>
</dbReference>
<evidence type="ECO:0000259" key="5">
    <source>
        <dbReference type="Pfam" id="PF00460"/>
    </source>
</evidence>
<dbReference type="GO" id="GO:0071978">
    <property type="term" value="P:bacterial-type flagellum-dependent swarming motility"/>
    <property type="evidence" value="ECO:0007669"/>
    <property type="project" value="TreeGrafter"/>
</dbReference>
<dbReference type="Pfam" id="PF22692">
    <property type="entry name" value="LlgE_F_G_D1"/>
    <property type="match status" value="1"/>
</dbReference>
<dbReference type="PANTHER" id="PTHR30435">
    <property type="entry name" value="FLAGELLAR PROTEIN"/>
    <property type="match status" value="1"/>
</dbReference>
<dbReference type="Pfam" id="PF06429">
    <property type="entry name" value="Flg_bbr_C"/>
    <property type="match status" value="1"/>
</dbReference>
<dbReference type="InterPro" id="IPR053967">
    <property type="entry name" value="LlgE_F_G-like_D1"/>
</dbReference>
<protein>
    <recommendedName>
        <fullName evidence="4">Flagellar basal-body rod protein FlgF</fullName>
    </recommendedName>
</protein>
<dbReference type="NCBIfam" id="TIGR02490">
    <property type="entry name" value="flgF"/>
    <property type="match status" value="1"/>
</dbReference>
<dbReference type="InterPro" id="IPR001444">
    <property type="entry name" value="Flag_bb_rod_N"/>
</dbReference>
<keyword evidence="8" id="KW-0969">Cilium</keyword>
<evidence type="ECO:0000259" key="6">
    <source>
        <dbReference type="Pfam" id="PF06429"/>
    </source>
</evidence>
<proteinExistence type="inferred from homology"/>
<organism evidence="8">
    <name type="scientific">uncultured Alphaproteobacteria bacterium</name>
    <dbReference type="NCBI Taxonomy" id="91750"/>
    <lineage>
        <taxon>Bacteria</taxon>
        <taxon>Pseudomonadati</taxon>
        <taxon>Pseudomonadota</taxon>
        <taxon>Alphaproteobacteria</taxon>
        <taxon>environmental samples</taxon>
    </lineage>
</organism>
<comment type="subunit">
    <text evidence="4">The basal body constitutes a major portion of the flagellar organelle and consists of five rings (E,L,P,S, and M) mounted on a central rod. The rod consists of about 26 subunits of FlgG in the distal portion, and FlgB, FlgC and FlgF are thought to build up the proximal portion of the rod with about 6 subunits each.</text>
</comment>
<dbReference type="SUPFAM" id="SSF117143">
    <property type="entry name" value="Flagellar hook protein flgE"/>
    <property type="match status" value="1"/>
</dbReference>
<sequence>MENAGYIALSRQTALWRQMDQIANNMANLNTAGFKGERELFTDYVAQVRTDRSLFKDKIAFTQDFGMVRDLSEGALETTGNPLDVAIKGDGYFEVETDAGQRFYTRSGHFKLNADGQLATTAGELVLNENQQPIFIAPNETEITFSRDGTISTENGPIGRLRMVAFEDQRALKKVAGGLYDAGEQTAQPVQSPHLVQGMLESSNVNPMLEMTRMIEVQRAYEHAQKMIEVEHDRQRSAIDAYAKTFS</sequence>
<evidence type="ECO:0000259" key="7">
    <source>
        <dbReference type="Pfam" id="PF22692"/>
    </source>
</evidence>
<dbReference type="InterPro" id="IPR012836">
    <property type="entry name" value="FlgF"/>
</dbReference>
<evidence type="ECO:0000256" key="3">
    <source>
        <dbReference type="ARBA" id="ARBA00023143"/>
    </source>
</evidence>
<comment type="similarity">
    <text evidence="2 4">Belongs to the flagella basal body rod proteins family.</text>
</comment>
<dbReference type="InterPro" id="IPR020013">
    <property type="entry name" value="Flagellar_FlgE/F/G"/>
</dbReference>
<dbReference type="InterPro" id="IPR037925">
    <property type="entry name" value="FlgE/F/G-like"/>
</dbReference>